<dbReference type="InterPro" id="IPR050738">
    <property type="entry name" value="Sulfatase"/>
</dbReference>
<comment type="caution">
    <text evidence="4">The sequence shown here is derived from an EMBL/GenBank/DDBJ whole genome shotgun (WGS) entry which is preliminary data.</text>
</comment>
<evidence type="ECO:0000259" key="3">
    <source>
        <dbReference type="Pfam" id="PF00884"/>
    </source>
</evidence>
<comment type="similarity">
    <text evidence="1">Belongs to the sulfatase family.</text>
</comment>
<dbReference type="GO" id="GO:0016787">
    <property type="term" value="F:hydrolase activity"/>
    <property type="evidence" value="ECO:0007669"/>
    <property type="project" value="UniProtKB-KW"/>
</dbReference>
<dbReference type="Gene3D" id="3.40.720.10">
    <property type="entry name" value="Alkaline Phosphatase, subunit A"/>
    <property type="match status" value="1"/>
</dbReference>
<dbReference type="Pfam" id="PF00884">
    <property type="entry name" value="Sulfatase"/>
    <property type="match status" value="1"/>
</dbReference>
<proteinExistence type="inferred from homology"/>
<dbReference type="Proteomes" id="UP001290861">
    <property type="component" value="Unassembled WGS sequence"/>
</dbReference>
<gene>
    <name evidence="4" type="ORF">P9H32_16610</name>
</gene>
<accession>A0ABU5N1B8</accession>
<dbReference type="SUPFAM" id="SSF53649">
    <property type="entry name" value="Alkaline phosphatase-like"/>
    <property type="match status" value="1"/>
</dbReference>
<dbReference type="Gene3D" id="3.30.1120.10">
    <property type="match status" value="1"/>
</dbReference>
<dbReference type="PANTHER" id="PTHR42693:SF53">
    <property type="entry name" value="ENDO-4-O-SULFATASE"/>
    <property type="match status" value="1"/>
</dbReference>
<evidence type="ECO:0000256" key="1">
    <source>
        <dbReference type="ARBA" id="ARBA00008779"/>
    </source>
</evidence>
<name>A0ABU5N1B8_9BACT</name>
<keyword evidence="5" id="KW-1185">Reference proteome</keyword>
<dbReference type="CDD" id="cd16025">
    <property type="entry name" value="PAS_like"/>
    <property type="match status" value="1"/>
</dbReference>
<dbReference type="EC" id="3.1.6.-" evidence="4"/>
<evidence type="ECO:0000256" key="2">
    <source>
        <dbReference type="ARBA" id="ARBA00022801"/>
    </source>
</evidence>
<evidence type="ECO:0000313" key="5">
    <source>
        <dbReference type="Proteomes" id="UP001290861"/>
    </source>
</evidence>
<dbReference type="InterPro" id="IPR017850">
    <property type="entry name" value="Alkaline_phosphatase_core_sf"/>
</dbReference>
<reference evidence="4 5" key="1">
    <citation type="journal article" date="2024" name="Appl. Environ. Microbiol.">
        <title>Pontiella agarivorans sp. nov., a novel marine anaerobic bacterium capable of degrading macroalgal polysaccharides and fixing nitrogen.</title>
        <authorList>
            <person name="Liu N."/>
            <person name="Kivenson V."/>
            <person name="Peng X."/>
            <person name="Cui Z."/>
            <person name="Lankiewicz T.S."/>
            <person name="Gosselin K.M."/>
            <person name="English C.J."/>
            <person name="Blair E.M."/>
            <person name="O'Malley M.A."/>
            <person name="Valentine D.L."/>
        </authorList>
    </citation>
    <scope>NUCLEOTIDE SEQUENCE [LARGE SCALE GENOMIC DNA]</scope>
    <source>
        <strain evidence="4 5">NLcol2</strain>
    </source>
</reference>
<keyword evidence="2 4" id="KW-0378">Hydrolase</keyword>
<dbReference type="RefSeq" id="WP_322610028.1">
    <property type="nucleotide sequence ID" value="NZ_JARVCO010000012.1"/>
</dbReference>
<dbReference type="PANTHER" id="PTHR42693">
    <property type="entry name" value="ARYLSULFATASE FAMILY MEMBER"/>
    <property type="match status" value="1"/>
</dbReference>
<sequence>MKRVLIVFLGLFLNAAVLMAGMKPNILLIMVDDMGYSDIGCYGGEIETPNLDRLAANGLRYSQFYNTSKCNTSREALLSGRYVTRVTEHKNFAVGPTLGELAQQAGYRTLMAGKNHNKIRPTERGFDRFFGLQGGLSNFFCPARETADGRPLPYSSTSLVEWMVDDQWVEPFVPQDPEFYVTDAITDNGIQWLKEYEGEEKPFLLYLAYTAPHYPIQARAEDVAKYDGRYDAGYQVIQNQRYERMIGLGVIDPETSPLHPQKKKQWDSLSAEEQQQEANRMEVHAAMVDRVDQNIGRVLDELAAQGKLENTLILFLSDNGAERVYIKPDKDAYQPNGREVQGGAFTWDAIGQQWAYVANTPLGYFKKTSHEGGIRTPMIAYWPKGIKKTNRWCREPAHLVDIMATFLDLSDLNYPEQFNGRPAKPIEGISLVPSFSEEELPSREYKIGNDYKFGKMIRDGKWKLVKYKDDPWELYDMSTDNTETKNLAQQMPEKVSEMKKTYAQWEQNCQSGL</sequence>
<organism evidence="4 5">
    <name type="scientific">Pontiella agarivorans</name>
    <dbReference type="NCBI Taxonomy" id="3038953"/>
    <lineage>
        <taxon>Bacteria</taxon>
        <taxon>Pseudomonadati</taxon>
        <taxon>Kiritimatiellota</taxon>
        <taxon>Kiritimatiellia</taxon>
        <taxon>Kiritimatiellales</taxon>
        <taxon>Pontiellaceae</taxon>
        <taxon>Pontiella</taxon>
    </lineage>
</organism>
<evidence type="ECO:0000313" key="4">
    <source>
        <dbReference type="EMBL" id="MDZ8120254.1"/>
    </source>
</evidence>
<dbReference type="EMBL" id="JARVCO010000012">
    <property type="protein sequence ID" value="MDZ8120254.1"/>
    <property type="molecule type" value="Genomic_DNA"/>
</dbReference>
<protein>
    <submittedName>
        <fullName evidence="4">Arylsulfatase</fullName>
        <ecNumber evidence="4">3.1.6.-</ecNumber>
    </submittedName>
</protein>
<dbReference type="InterPro" id="IPR000917">
    <property type="entry name" value="Sulfatase_N"/>
</dbReference>
<feature type="domain" description="Sulfatase N-terminal" evidence="3">
    <location>
        <begin position="24"/>
        <end position="411"/>
    </location>
</feature>